<gene>
    <name evidence="2" type="ORF">CASFOL_034227</name>
</gene>
<sequence>MAKPSSSSRFINRIIILKYFHHTASKSSAISNGNSQFIQNKPPTFSSWLFNSKRTHFSSSANNIPSIFRKSNPNSKFLLPRKSSRSRYFSFTNMGSKNYAKKMVKSPGLAFKNALSWYNEAVRLQIEAFWKRNYLVVVGAGGFVVCIMLWRVLFGVANTVIGLSEGMAEYGFLALSSAIVAFSGLYLHLRFNINPDKVYRMAMTRLNTSASILEIMGAPLTGTDLRAYVMSGGGIAMKNFYPRLRSKSVEIKKNKGQYDMKLLAVDIQVSSGPDQRVFLIGDEEEYRIGGGLISELRDPVVKALAAAKEFEARDLKEDEDDDKRELQEAERKRRFEIEKLQKGDSQ</sequence>
<accession>A0ABD3BYL7</accession>
<dbReference type="PANTHER" id="PTHR36354:SF2">
    <property type="entry name" value="IMPORT INNER MEMBRANE TRANSLOCASE SUBUNIT"/>
    <property type="match status" value="1"/>
</dbReference>
<proteinExistence type="predicted"/>
<evidence type="ECO:0008006" key="4">
    <source>
        <dbReference type="Google" id="ProtNLM"/>
    </source>
</evidence>
<protein>
    <recommendedName>
        <fullName evidence="4">Import inner membrane translocase subunit</fullName>
    </recommendedName>
</protein>
<evidence type="ECO:0000313" key="2">
    <source>
        <dbReference type="EMBL" id="KAL3622031.1"/>
    </source>
</evidence>
<reference evidence="3" key="1">
    <citation type="journal article" date="2024" name="IScience">
        <title>Strigolactones Initiate the Formation of Haustorium-like Structures in Castilleja.</title>
        <authorList>
            <person name="Buerger M."/>
            <person name="Peterson D."/>
            <person name="Chory J."/>
        </authorList>
    </citation>
    <scope>NUCLEOTIDE SEQUENCE [LARGE SCALE GENOMIC DNA]</scope>
</reference>
<dbReference type="EMBL" id="JAVIJP010000061">
    <property type="protein sequence ID" value="KAL3622031.1"/>
    <property type="molecule type" value="Genomic_DNA"/>
</dbReference>
<evidence type="ECO:0000256" key="1">
    <source>
        <dbReference type="SAM" id="Phobius"/>
    </source>
</evidence>
<dbReference type="AlphaFoldDB" id="A0ABD3BYL7"/>
<keyword evidence="1" id="KW-0812">Transmembrane</keyword>
<name>A0ABD3BYL7_9LAMI</name>
<feature type="transmembrane region" description="Helical" evidence="1">
    <location>
        <begin position="133"/>
        <end position="150"/>
    </location>
</feature>
<comment type="caution">
    <text evidence="2">The sequence shown here is derived from an EMBL/GenBank/DDBJ whole genome shotgun (WGS) entry which is preliminary data.</text>
</comment>
<keyword evidence="1" id="KW-0472">Membrane</keyword>
<keyword evidence="1" id="KW-1133">Transmembrane helix</keyword>
<dbReference type="PANTHER" id="PTHR36354">
    <property type="entry name" value="IMPORT INNER MEMBRANE TRANSLOCASE SUBUNIT"/>
    <property type="match status" value="1"/>
</dbReference>
<organism evidence="2 3">
    <name type="scientific">Castilleja foliolosa</name>
    <dbReference type="NCBI Taxonomy" id="1961234"/>
    <lineage>
        <taxon>Eukaryota</taxon>
        <taxon>Viridiplantae</taxon>
        <taxon>Streptophyta</taxon>
        <taxon>Embryophyta</taxon>
        <taxon>Tracheophyta</taxon>
        <taxon>Spermatophyta</taxon>
        <taxon>Magnoliopsida</taxon>
        <taxon>eudicotyledons</taxon>
        <taxon>Gunneridae</taxon>
        <taxon>Pentapetalae</taxon>
        <taxon>asterids</taxon>
        <taxon>lamiids</taxon>
        <taxon>Lamiales</taxon>
        <taxon>Orobanchaceae</taxon>
        <taxon>Pedicularideae</taxon>
        <taxon>Castillejinae</taxon>
        <taxon>Castilleja</taxon>
    </lineage>
</organism>
<dbReference type="Proteomes" id="UP001632038">
    <property type="component" value="Unassembled WGS sequence"/>
</dbReference>
<keyword evidence="3" id="KW-1185">Reference proteome</keyword>
<feature type="transmembrane region" description="Helical" evidence="1">
    <location>
        <begin position="170"/>
        <end position="189"/>
    </location>
</feature>
<evidence type="ECO:0000313" key="3">
    <source>
        <dbReference type="Proteomes" id="UP001632038"/>
    </source>
</evidence>